<keyword evidence="3" id="KW-0663">Pyridoxal phosphate</keyword>
<dbReference type="InterPro" id="IPR015422">
    <property type="entry name" value="PyrdxlP-dep_Trfase_small"/>
</dbReference>
<dbReference type="Gene3D" id="3.90.1150.10">
    <property type="entry name" value="Aspartate Aminotransferase, domain 1"/>
    <property type="match status" value="1"/>
</dbReference>
<dbReference type="Gene3D" id="3.40.640.10">
    <property type="entry name" value="Type I PLP-dependent aspartate aminotransferase-like (Major domain)"/>
    <property type="match status" value="1"/>
</dbReference>
<dbReference type="SUPFAM" id="SSF53383">
    <property type="entry name" value="PLP-dependent transferases"/>
    <property type="match status" value="1"/>
</dbReference>
<dbReference type="InterPro" id="IPR015421">
    <property type="entry name" value="PyrdxlP-dep_Trfase_major"/>
</dbReference>
<dbReference type="InterPro" id="IPR024169">
    <property type="entry name" value="SP_NH2Trfase/AEP_transaminase"/>
</dbReference>
<keyword evidence="5" id="KW-0032">Aminotransferase</keyword>
<dbReference type="InterPro" id="IPR015424">
    <property type="entry name" value="PyrdxlP-dep_Trfase"/>
</dbReference>
<comment type="caution">
    <text evidence="5">The sequence shown here is derived from an EMBL/GenBank/DDBJ whole genome shotgun (WGS) entry which is preliminary data.</text>
</comment>
<evidence type="ECO:0000259" key="4">
    <source>
        <dbReference type="Pfam" id="PF00266"/>
    </source>
</evidence>
<dbReference type="PANTHER" id="PTHR21152:SF40">
    <property type="entry name" value="ALANINE--GLYOXYLATE AMINOTRANSFERASE"/>
    <property type="match status" value="1"/>
</dbReference>
<proteinExistence type="inferred from homology"/>
<dbReference type="Pfam" id="PF00266">
    <property type="entry name" value="Aminotran_5"/>
    <property type="match status" value="1"/>
</dbReference>
<reference evidence="5 6" key="1">
    <citation type="submission" date="2021-02" db="EMBL/GenBank/DDBJ databases">
        <authorList>
            <person name="Park J.-S."/>
        </authorList>
    </citation>
    <scope>NUCLEOTIDE SEQUENCE [LARGE SCALE GENOMIC DNA]</scope>
    <source>
        <strain evidence="5 6">188UL20-2</strain>
    </source>
</reference>
<evidence type="ECO:0000256" key="3">
    <source>
        <dbReference type="ARBA" id="ARBA00022898"/>
    </source>
</evidence>
<accession>A0ABS2HJJ1</accession>
<organism evidence="5 6">
    <name type="scientific">Vibrio ulleungensis</name>
    <dbReference type="NCBI Taxonomy" id="2807619"/>
    <lineage>
        <taxon>Bacteria</taxon>
        <taxon>Pseudomonadati</taxon>
        <taxon>Pseudomonadota</taxon>
        <taxon>Gammaproteobacteria</taxon>
        <taxon>Vibrionales</taxon>
        <taxon>Vibrionaceae</taxon>
        <taxon>Vibrio</taxon>
    </lineage>
</organism>
<comment type="similarity">
    <text evidence="2">Belongs to the class-V pyridoxal-phosphate-dependent aminotransferase family.</text>
</comment>
<feature type="domain" description="Aminotransferase class V" evidence="4">
    <location>
        <begin position="35"/>
        <end position="348"/>
    </location>
</feature>
<keyword evidence="5" id="KW-0808">Transferase</keyword>
<dbReference type="EMBL" id="JAFEUM010000002">
    <property type="protein sequence ID" value="MBM7036027.1"/>
    <property type="molecule type" value="Genomic_DNA"/>
</dbReference>
<name>A0ABS2HJJ1_9VIBR</name>
<evidence type="ECO:0000256" key="1">
    <source>
        <dbReference type="ARBA" id="ARBA00001933"/>
    </source>
</evidence>
<sequence length="427" mass="45909">MDMFERLSPAPRLLMGPGPINAYPRVLQAMSNQLIGQFDPQMTDYMNQTMALYRGIFQTNNEATVLIDGTARAGIEAVLVSLIEPGDKVLVPIFGRFGHLLKEIAERAGAQVIAFEVPWGTVVPESTIESAIKTHRPKLLALVQGDTSTTMLQPLAEVGEICHRHGVLFYSDVTASIVGNELKSDEWGLDAVSAGLQKCLGGPSGSAPITLSEKAVSLIRSRKHIEEGIRTDDHISGSNSRIASNYFDIGMVLDYWGSERLNHHTEASSMLYAARECAQLNLQEGLSKVIERHQRAGAAMSAGLTSMGLTLFGDQSHKMNNVVGVVIPSGIDGEALRVAMLTQFNIEIGTSFGPLHGKIWRIGTMGYNARLDTVLTTLVALEALLTQAGVPVNQGAAYPSALAEFSCSRHAVDGVNHTSQATATEEG</sequence>
<dbReference type="PANTHER" id="PTHR21152">
    <property type="entry name" value="AMINOTRANSFERASE CLASS V"/>
    <property type="match status" value="1"/>
</dbReference>
<evidence type="ECO:0000256" key="2">
    <source>
        <dbReference type="ARBA" id="ARBA00009236"/>
    </source>
</evidence>
<evidence type="ECO:0000313" key="5">
    <source>
        <dbReference type="EMBL" id="MBM7036027.1"/>
    </source>
</evidence>
<dbReference type="GO" id="GO:0008483">
    <property type="term" value="F:transaminase activity"/>
    <property type="evidence" value="ECO:0007669"/>
    <property type="project" value="UniProtKB-KW"/>
</dbReference>
<protein>
    <submittedName>
        <fullName evidence="5">Alanine--glyoxylate aminotransferase family protein</fullName>
    </submittedName>
</protein>
<comment type="cofactor">
    <cofactor evidence="1">
        <name>pyridoxal 5'-phosphate</name>
        <dbReference type="ChEBI" id="CHEBI:597326"/>
    </cofactor>
</comment>
<keyword evidence="6" id="KW-1185">Reference proteome</keyword>
<dbReference type="InterPro" id="IPR000192">
    <property type="entry name" value="Aminotrans_V_dom"/>
</dbReference>
<dbReference type="PIRSF" id="PIRSF000524">
    <property type="entry name" value="SPT"/>
    <property type="match status" value="1"/>
</dbReference>
<gene>
    <name evidence="5" type="ORF">JQC93_06350</name>
</gene>
<evidence type="ECO:0000313" key="6">
    <source>
        <dbReference type="Proteomes" id="UP000809621"/>
    </source>
</evidence>
<dbReference type="Proteomes" id="UP000809621">
    <property type="component" value="Unassembled WGS sequence"/>
</dbReference>
<dbReference type="RefSeq" id="WP_205157637.1">
    <property type="nucleotide sequence ID" value="NZ_JAFEUM010000002.1"/>
</dbReference>